<feature type="transmembrane region" description="Helical" evidence="5">
    <location>
        <begin position="476"/>
        <end position="499"/>
    </location>
</feature>
<feature type="transmembrane region" description="Helical" evidence="5">
    <location>
        <begin position="415"/>
        <end position="437"/>
    </location>
</feature>
<proteinExistence type="predicted"/>
<comment type="caution">
    <text evidence="7">The sequence shown here is derived from an EMBL/GenBank/DDBJ whole genome shotgun (WGS) entry which is preliminary data.</text>
</comment>
<dbReference type="AlphaFoldDB" id="A0AAW0WJA3"/>
<feature type="transmembrane region" description="Helical" evidence="5">
    <location>
        <begin position="174"/>
        <end position="192"/>
    </location>
</feature>
<accession>A0AAW0WJA3</accession>
<evidence type="ECO:0000313" key="8">
    <source>
        <dbReference type="Proteomes" id="UP001445076"/>
    </source>
</evidence>
<sequence length="537" mass="59522">MSGSSSKFDDLLTQLGTGRWNLLYFLTSSYWCLLVPPQFISGVYLAPAINYTCRPPESEDSVHVSRDSCYYSINKSSLVGVEEEEPCTEWDFDTSVFSTTLTSEFSLVCGREHLRATYQGVYMLGTFLSPLLGGYLADRYGRWKVVMATQVVTVITAISQCFIHSFMFILVLRFFMGSVNLLTLFIFALEVCEPKHRALVGILTGLPWALGTMLWGALAYCIRDWRWLQAAVSFPILLILIPIYFLDESPRWLIVNGHHDKALLVLQRASRWNKATLPPEEDLRALMRNVQEESSMPVKVKEAAHEGLEVTKKHCRSPRLPGLISTRAITVVTVVVCLDYFAVSLVFDGLNLSGDNYSADPFLYIVLGGLMEVPGYTLTAPAIDRWGRRMPTALSYILCGILLLALAFIPPDMSWLVMTLAMAGKVCISGAFQLIYVYSSELFPTEVRLQGIGAASVLAQLASTILPYITTFLGPLVPWAPSVIFAGVSLASGVITLVLHETAGKALPDTITDLTHIRSLKNQEENVDPSEIEKIAT</sequence>
<feature type="transmembrane region" description="Helical" evidence="5">
    <location>
        <begin position="199"/>
        <end position="220"/>
    </location>
</feature>
<evidence type="ECO:0000256" key="4">
    <source>
        <dbReference type="ARBA" id="ARBA00023136"/>
    </source>
</evidence>
<keyword evidence="3 5" id="KW-1133">Transmembrane helix</keyword>
<feature type="transmembrane region" description="Helical" evidence="5">
    <location>
        <begin position="362"/>
        <end position="383"/>
    </location>
</feature>
<feature type="transmembrane region" description="Helical" evidence="5">
    <location>
        <begin position="449"/>
        <end position="470"/>
    </location>
</feature>
<feature type="transmembrane region" description="Helical" evidence="5">
    <location>
        <begin position="21"/>
        <end position="40"/>
    </location>
</feature>
<dbReference type="PROSITE" id="PS50850">
    <property type="entry name" value="MFS"/>
    <property type="match status" value="1"/>
</dbReference>
<comment type="subcellular location">
    <subcellularLocation>
        <location evidence="1">Membrane</location>
        <topology evidence="1">Multi-pass membrane protein</topology>
    </subcellularLocation>
</comment>
<evidence type="ECO:0000256" key="1">
    <source>
        <dbReference type="ARBA" id="ARBA00004141"/>
    </source>
</evidence>
<keyword evidence="8" id="KW-1185">Reference proteome</keyword>
<evidence type="ECO:0000256" key="2">
    <source>
        <dbReference type="ARBA" id="ARBA00022692"/>
    </source>
</evidence>
<dbReference type="EMBL" id="JARKIK010000060">
    <property type="protein sequence ID" value="KAK8731692.1"/>
    <property type="molecule type" value="Genomic_DNA"/>
</dbReference>
<dbReference type="GO" id="GO:0022857">
    <property type="term" value="F:transmembrane transporter activity"/>
    <property type="evidence" value="ECO:0007669"/>
    <property type="project" value="InterPro"/>
</dbReference>
<evidence type="ECO:0000256" key="3">
    <source>
        <dbReference type="ARBA" id="ARBA00022989"/>
    </source>
</evidence>
<protein>
    <recommendedName>
        <fullName evidence="6">Major facilitator superfamily (MFS) profile domain-containing protein</fullName>
    </recommendedName>
</protein>
<feature type="transmembrane region" description="Helical" evidence="5">
    <location>
        <begin position="322"/>
        <end position="342"/>
    </location>
</feature>
<organism evidence="7 8">
    <name type="scientific">Cherax quadricarinatus</name>
    <name type="common">Australian red claw crayfish</name>
    <dbReference type="NCBI Taxonomy" id="27406"/>
    <lineage>
        <taxon>Eukaryota</taxon>
        <taxon>Metazoa</taxon>
        <taxon>Ecdysozoa</taxon>
        <taxon>Arthropoda</taxon>
        <taxon>Crustacea</taxon>
        <taxon>Multicrustacea</taxon>
        <taxon>Malacostraca</taxon>
        <taxon>Eumalacostraca</taxon>
        <taxon>Eucarida</taxon>
        <taxon>Decapoda</taxon>
        <taxon>Pleocyemata</taxon>
        <taxon>Astacidea</taxon>
        <taxon>Parastacoidea</taxon>
        <taxon>Parastacidae</taxon>
        <taxon>Cherax</taxon>
    </lineage>
</organism>
<dbReference type="SUPFAM" id="SSF103473">
    <property type="entry name" value="MFS general substrate transporter"/>
    <property type="match status" value="1"/>
</dbReference>
<dbReference type="Gene3D" id="1.20.1250.20">
    <property type="entry name" value="MFS general substrate transporter like domains"/>
    <property type="match status" value="1"/>
</dbReference>
<dbReference type="Proteomes" id="UP001445076">
    <property type="component" value="Unassembled WGS sequence"/>
</dbReference>
<dbReference type="PANTHER" id="PTHR24064">
    <property type="entry name" value="SOLUTE CARRIER FAMILY 22 MEMBER"/>
    <property type="match status" value="1"/>
</dbReference>
<dbReference type="InterPro" id="IPR036259">
    <property type="entry name" value="MFS_trans_sf"/>
</dbReference>
<evidence type="ECO:0000259" key="6">
    <source>
        <dbReference type="PROSITE" id="PS50850"/>
    </source>
</evidence>
<keyword evidence="4 5" id="KW-0472">Membrane</keyword>
<name>A0AAW0WJA3_CHEQU</name>
<evidence type="ECO:0000313" key="7">
    <source>
        <dbReference type="EMBL" id="KAK8731692.1"/>
    </source>
</evidence>
<feature type="transmembrane region" description="Helical" evidence="5">
    <location>
        <begin position="226"/>
        <end position="246"/>
    </location>
</feature>
<dbReference type="Pfam" id="PF00083">
    <property type="entry name" value="Sugar_tr"/>
    <property type="match status" value="1"/>
</dbReference>
<keyword evidence="2 5" id="KW-0812">Transmembrane</keyword>
<dbReference type="GO" id="GO:0016020">
    <property type="term" value="C:membrane"/>
    <property type="evidence" value="ECO:0007669"/>
    <property type="project" value="UniProtKB-SubCell"/>
</dbReference>
<dbReference type="InterPro" id="IPR020846">
    <property type="entry name" value="MFS_dom"/>
</dbReference>
<dbReference type="PROSITE" id="PS00216">
    <property type="entry name" value="SUGAR_TRANSPORT_1"/>
    <property type="match status" value="1"/>
</dbReference>
<gene>
    <name evidence="7" type="ORF">OTU49_007421</name>
</gene>
<feature type="transmembrane region" description="Helical" evidence="5">
    <location>
        <begin position="390"/>
        <end position="409"/>
    </location>
</feature>
<feature type="transmembrane region" description="Helical" evidence="5">
    <location>
        <begin position="120"/>
        <end position="138"/>
    </location>
</feature>
<feature type="domain" description="Major facilitator superfamily (MFS) profile" evidence="6">
    <location>
        <begin position="60"/>
        <end position="504"/>
    </location>
</feature>
<reference evidence="7 8" key="1">
    <citation type="journal article" date="2024" name="BMC Genomics">
        <title>Genome assembly of redclaw crayfish (Cherax quadricarinatus) provides insights into its immune adaptation and hypoxia tolerance.</title>
        <authorList>
            <person name="Liu Z."/>
            <person name="Zheng J."/>
            <person name="Li H."/>
            <person name="Fang K."/>
            <person name="Wang S."/>
            <person name="He J."/>
            <person name="Zhou D."/>
            <person name="Weng S."/>
            <person name="Chi M."/>
            <person name="Gu Z."/>
            <person name="He J."/>
            <person name="Li F."/>
            <person name="Wang M."/>
        </authorList>
    </citation>
    <scope>NUCLEOTIDE SEQUENCE [LARGE SCALE GENOMIC DNA]</scope>
    <source>
        <strain evidence="7">ZL_2023a</strain>
    </source>
</reference>
<dbReference type="InterPro" id="IPR005828">
    <property type="entry name" value="MFS_sugar_transport-like"/>
</dbReference>
<dbReference type="CDD" id="cd17317">
    <property type="entry name" value="MFS_SLC22"/>
    <property type="match status" value="1"/>
</dbReference>
<evidence type="ECO:0000256" key="5">
    <source>
        <dbReference type="SAM" id="Phobius"/>
    </source>
</evidence>
<dbReference type="InterPro" id="IPR005829">
    <property type="entry name" value="Sugar_transporter_CS"/>
</dbReference>